<dbReference type="AlphaFoldDB" id="U4L9W5"/>
<dbReference type="OrthoDB" id="3468019at2759"/>
<dbReference type="Proteomes" id="UP000018144">
    <property type="component" value="Unassembled WGS sequence"/>
</dbReference>
<dbReference type="Gene3D" id="3.10.450.50">
    <property type="match status" value="1"/>
</dbReference>
<reference evidence="1 2" key="1">
    <citation type="journal article" date="2013" name="PLoS Genet.">
        <title>The genome and development-dependent transcriptomes of Pyronema confluens: a window into fungal evolution.</title>
        <authorList>
            <person name="Traeger S."/>
            <person name="Altegoer F."/>
            <person name="Freitag M."/>
            <person name="Gabaldon T."/>
            <person name="Kempken F."/>
            <person name="Kumar A."/>
            <person name="Marcet-Houben M."/>
            <person name="Poggeler S."/>
            <person name="Stajich J.E."/>
            <person name="Nowrousian M."/>
        </authorList>
    </citation>
    <scope>NUCLEOTIDE SEQUENCE [LARGE SCALE GENOMIC DNA]</scope>
    <source>
        <strain evidence="2">CBS 100304</strain>
        <tissue evidence="1">Vegetative mycelium</tissue>
    </source>
</reference>
<organism evidence="1 2">
    <name type="scientific">Pyronema omphalodes (strain CBS 100304)</name>
    <name type="common">Pyronema confluens</name>
    <dbReference type="NCBI Taxonomy" id="1076935"/>
    <lineage>
        <taxon>Eukaryota</taxon>
        <taxon>Fungi</taxon>
        <taxon>Dikarya</taxon>
        <taxon>Ascomycota</taxon>
        <taxon>Pezizomycotina</taxon>
        <taxon>Pezizomycetes</taxon>
        <taxon>Pezizales</taxon>
        <taxon>Pyronemataceae</taxon>
        <taxon>Pyronema</taxon>
    </lineage>
</organism>
<gene>
    <name evidence="1" type="ORF">PCON_10101</name>
</gene>
<dbReference type="SUPFAM" id="SSF54427">
    <property type="entry name" value="NTF2-like"/>
    <property type="match status" value="1"/>
</dbReference>
<evidence type="ECO:0008006" key="3">
    <source>
        <dbReference type="Google" id="ProtNLM"/>
    </source>
</evidence>
<proteinExistence type="predicted"/>
<dbReference type="InterPro" id="IPR032710">
    <property type="entry name" value="NTF2-like_dom_sf"/>
</dbReference>
<evidence type="ECO:0000313" key="1">
    <source>
        <dbReference type="EMBL" id="CCX10507.1"/>
    </source>
</evidence>
<keyword evidence="2" id="KW-1185">Reference proteome</keyword>
<sequence>MTFYSGPNHFVRLFRSLHRRHRISHFNRKTTLLSNYNYYSLTFNRYHYYSFTATNNNNAAKMPHRDHATFIKQFFATSDTPTAHAEYVENFTQDATLKMGLRTAEGKEQIRTVREGMWAAVSSRHHVVTQTYPSSSSEEDAVMMFGYVDYTLKNGKSLSTEWASRMVFDESGEKMKFYQVWLDASPMIVAMGKKIQAGAQGGMEIVEQE</sequence>
<accession>U4L9W5</accession>
<dbReference type="STRING" id="1076935.U4L9W5"/>
<protein>
    <recommendedName>
        <fullName evidence="3">SnoaL-like domain-containing protein</fullName>
    </recommendedName>
</protein>
<name>U4L9W5_PYROM</name>
<dbReference type="EMBL" id="HF935545">
    <property type="protein sequence ID" value="CCX10507.1"/>
    <property type="molecule type" value="Genomic_DNA"/>
</dbReference>
<dbReference type="PANTHER" id="PTHR39401:SF1">
    <property type="entry name" value="SNOAL-LIKE DOMAIN-CONTAINING PROTEIN"/>
    <property type="match status" value="1"/>
</dbReference>
<evidence type="ECO:0000313" key="2">
    <source>
        <dbReference type="Proteomes" id="UP000018144"/>
    </source>
</evidence>
<dbReference type="eggNOG" id="ENOG502S7KH">
    <property type="taxonomic scope" value="Eukaryota"/>
</dbReference>
<dbReference type="PANTHER" id="PTHR39401">
    <property type="entry name" value="SNOAL-LIKE DOMAIN-CONTAINING PROTEIN"/>
    <property type="match status" value="1"/>
</dbReference>